<gene>
    <name evidence="2" type="ORF">VDA_002015</name>
</gene>
<dbReference type="Pfam" id="PF13409">
    <property type="entry name" value="GST_N_2"/>
    <property type="match status" value="1"/>
</dbReference>
<keyword evidence="3" id="KW-1185">Reference proteome</keyword>
<dbReference type="SUPFAM" id="SSF52833">
    <property type="entry name" value="Thioredoxin-like"/>
    <property type="match status" value="1"/>
</dbReference>
<sequence>MINGGGKRKVPCLRIEEDGKTEWMYESNDIIAYLEQRFN</sequence>
<dbReference type="AlphaFoldDB" id="D0YVT4"/>
<protein>
    <recommendedName>
        <fullName evidence="1">GST N-terminal domain-containing protein</fullName>
    </recommendedName>
</protein>
<name>D0YVT4_PHODD</name>
<dbReference type="InterPro" id="IPR004045">
    <property type="entry name" value="Glutathione_S-Trfase_N"/>
</dbReference>
<organism evidence="2 3">
    <name type="scientific">Photobacterium damselae subsp. damselae CIP 102761</name>
    <dbReference type="NCBI Taxonomy" id="675817"/>
    <lineage>
        <taxon>Bacteria</taxon>
        <taxon>Pseudomonadati</taxon>
        <taxon>Pseudomonadota</taxon>
        <taxon>Gammaproteobacteria</taxon>
        <taxon>Vibrionales</taxon>
        <taxon>Vibrionaceae</taxon>
        <taxon>Photobacterium</taxon>
    </lineage>
</organism>
<evidence type="ECO:0000259" key="1">
    <source>
        <dbReference type="Pfam" id="PF13409"/>
    </source>
</evidence>
<dbReference type="InterPro" id="IPR036249">
    <property type="entry name" value="Thioredoxin-like_sf"/>
</dbReference>
<evidence type="ECO:0000313" key="3">
    <source>
        <dbReference type="Proteomes" id="UP000003579"/>
    </source>
</evidence>
<accession>D0YVT4</accession>
<evidence type="ECO:0000313" key="2">
    <source>
        <dbReference type="EMBL" id="EEZ40983.1"/>
    </source>
</evidence>
<dbReference type="eggNOG" id="COG0695">
    <property type="taxonomic scope" value="Bacteria"/>
</dbReference>
<dbReference type="Proteomes" id="UP000003579">
    <property type="component" value="Unassembled WGS sequence"/>
</dbReference>
<dbReference type="EMBL" id="ADBS01000001">
    <property type="protein sequence ID" value="EEZ40983.1"/>
    <property type="molecule type" value="Genomic_DNA"/>
</dbReference>
<proteinExistence type="predicted"/>
<dbReference type="Gene3D" id="3.40.30.10">
    <property type="entry name" value="Glutaredoxin"/>
    <property type="match status" value="1"/>
</dbReference>
<reference evidence="2 3" key="1">
    <citation type="submission" date="2009-11" db="EMBL/GenBank/DDBJ databases">
        <authorList>
            <consortium name="Los Alamos National Laboratory (LANL)"/>
            <consortium name="National Microbial Pathogen Data Resource (NMPDR)"/>
            <person name="Munk A.C."/>
            <person name="Tapia R."/>
            <person name="Green L."/>
            <person name="Rogers Y."/>
            <person name="Detter J.C."/>
            <person name="Bruce D."/>
            <person name="Brettin T.S."/>
            <person name="Colwell R."/>
            <person name="Huq A."/>
            <person name="Grim C.J."/>
            <person name="Hasan N.A."/>
            <person name="Vonstein V."/>
            <person name="Bartels D."/>
        </authorList>
    </citation>
    <scope>NUCLEOTIDE SEQUENCE [LARGE SCALE GENOMIC DNA]</scope>
    <source>
        <strain evidence="2 3">CIP 102761</strain>
    </source>
</reference>
<feature type="domain" description="GST N-terminal" evidence="1">
    <location>
        <begin position="5"/>
        <end position="36"/>
    </location>
</feature>